<accession>A0A2P2PRL6</accession>
<dbReference type="EMBL" id="GGEC01076861">
    <property type="protein sequence ID" value="MBX57345.1"/>
    <property type="molecule type" value="Transcribed_RNA"/>
</dbReference>
<evidence type="ECO:0000313" key="1">
    <source>
        <dbReference type="EMBL" id="MBX57345.1"/>
    </source>
</evidence>
<sequence length="56" mass="6674">MHFEFFARTPSNHPIFSAALHLYLGELCHQQLLERQFLLFQPSRYPPTYLNQILTP</sequence>
<organism evidence="1">
    <name type="scientific">Rhizophora mucronata</name>
    <name type="common">Asiatic mangrove</name>
    <dbReference type="NCBI Taxonomy" id="61149"/>
    <lineage>
        <taxon>Eukaryota</taxon>
        <taxon>Viridiplantae</taxon>
        <taxon>Streptophyta</taxon>
        <taxon>Embryophyta</taxon>
        <taxon>Tracheophyta</taxon>
        <taxon>Spermatophyta</taxon>
        <taxon>Magnoliopsida</taxon>
        <taxon>eudicotyledons</taxon>
        <taxon>Gunneridae</taxon>
        <taxon>Pentapetalae</taxon>
        <taxon>rosids</taxon>
        <taxon>fabids</taxon>
        <taxon>Malpighiales</taxon>
        <taxon>Rhizophoraceae</taxon>
        <taxon>Rhizophora</taxon>
    </lineage>
</organism>
<name>A0A2P2PRL6_RHIMU</name>
<protein>
    <submittedName>
        <fullName evidence="1">Uncharacterized protein</fullName>
    </submittedName>
</protein>
<dbReference type="AlphaFoldDB" id="A0A2P2PRL6"/>
<reference evidence="1" key="1">
    <citation type="submission" date="2018-02" db="EMBL/GenBank/DDBJ databases">
        <title>Rhizophora mucronata_Transcriptome.</title>
        <authorList>
            <person name="Meera S.P."/>
            <person name="Sreeshan A."/>
            <person name="Augustine A."/>
        </authorList>
    </citation>
    <scope>NUCLEOTIDE SEQUENCE</scope>
    <source>
        <tissue evidence="1">Leaf</tissue>
    </source>
</reference>
<proteinExistence type="predicted"/>